<evidence type="ECO:0000256" key="2">
    <source>
        <dbReference type="ARBA" id="ARBA00022692"/>
    </source>
</evidence>
<evidence type="ECO:0000256" key="1">
    <source>
        <dbReference type="ARBA" id="ARBA00004477"/>
    </source>
</evidence>
<accession>A0A367YCY7</accession>
<organism evidence="7 8">
    <name type="scientific">Candida viswanathii</name>
    <dbReference type="NCBI Taxonomy" id="5486"/>
    <lineage>
        <taxon>Eukaryota</taxon>
        <taxon>Fungi</taxon>
        <taxon>Dikarya</taxon>
        <taxon>Ascomycota</taxon>
        <taxon>Saccharomycotina</taxon>
        <taxon>Pichiomycetes</taxon>
        <taxon>Debaryomycetaceae</taxon>
        <taxon>Candida/Lodderomyces clade</taxon>
        <taxon>Candida</taxon>
    </lineage>
</organism>
<evidence type="ECO:0000313" key="7">
    <source>
        <dbReference type="EMBL" id="RCK63734.1"/>
    </source>
</evidence>
<keyword evidence="4 6" id="KW-1133">Transmembrane helix</keyword>
<comment type="subcellular location">
    <subcellularLocation>
        <location evidence="1">Endoplasmic reticulum membrane</location>
        <topology evidence="1">Multi-pass membrane protein</topology>
    </subcellularLocation>
</comment>
<keyword evidence="5 6" id="KW-0472">Membrane</keyword>
<gene>
    <name evidence="7" type="primary">VPH2_1</name>
    <name evidence="7" type="ORF">Cantr_10630</name>
</gene>
<dbReference type="GO" id="GO:0005789">
    <property type="term" value="C:endoplasmic reticulum membrane"/>
    <property type="evidence" value="ECO:0007669"/>
    <property type="project" value="UniProtKB-SubCell"/>
</dbReference>
<dbReference type="EMBL" id="QLNQ01000023">
    <property type="protein sequence ID" value="RCK63734.1"/>
    <property type="molecule type" value="Genomic_DNA"/>
</dbReference>
<feature type="transmembrane region" description="Helical" evidence="6">
    <location>
        <begin position="161"/>
        <end position="182"/>
    </location>
</feature>
<evidence type="ECO:0000256" key="4">
    <source>
        <dbReference type="ARBA" id="ARBA00022989"/>
    </source>
</evidence>
<comment type="caution">
    <text evidence="7">The sequence shown here is derived from an EMBL/GenBank/DDBJ whole genome shotgun (WGS) entry which is preliminary data.</text>
</comment>
<feature type="transmembrane region" description="Helical" evidence="6">
    <location>
        <begin position="128"/>
        <end position="149"/>
    </location>
</feature>
<keyword evidence="3" id="KW-0256">Endoplasmic reticulum</keyword>
<proteinExistence type="predicted"/>
<dbReference type="OrthoDB" id="19981at2759"/>
<keyword evidence="8" id="KW-1185">Reference proteome</keyword>
<dbReference type="GO" id="GO:0070072">
    <property type="term" value="P:vacuolar proton-transporting V-type ATPase complex assembly"/>
    <property type="evidence" value="ECO:0007669"/>
    <property type="project" value="InterPro"/>
</dbReference>
<dbReference type="InterPro" id="IPR021013">
    <property type="entry name" value="ATPase_Vma12"/>
</dbReference>
<evidence type="ECO:0000256" key="6">
    <source>
        <dbReference type="SAM" id="Phobius"/>
    </source>
</evidence>
<dbReference type="Proteomes" id="UP000253472">
    <property type="component" value="Unassembled WGS sequence"/>
</dbReference>
<protein>
    <submittedName>
        <fullName evidence="7">Vacuolar ATPase assembly integral membrane protein VPH2</fullName>
    </submittedName>
</protein>
<reference evidence="7 8" key="1">
    <citation type="submission" date="2018-06" db="EMBL/GenBank/DDBJ databases">
        <title>Whole genome sequencing of Candida tropicalis (genome annotated by CSBL at Korea University).</title>
        <authorList>
            <person name="Ahn J."/>
        </authorList>
    </citation>
    <scope>NUCLEOTIDE SEQUENCE [LARGE SCALE GENOMIC DNA]</scope>
    <source>
        <strain evidence="7 8">ATCC 20962</strain>
    </source>
</reference>
<dbReference type="Pfam" id="PF11712">
    <property type="entry name" value="Vma12"/>
    <property type="match status" value="1"/>
</dbReference>
<dbReference type="PANTHER" id="PTHR31394">
    <property type="entry name" value="TRANSMEMBRANE PROTEIN 199"/>
    <property type="match status" value="1"/>
</dbReference>
<evidence type="ECO:0000313" key="8">
    <source>
        <dbReference type="Proteomes" id="UP000253472"/>
    </source>
</evidence>
<name>A0A367YCY7_9ASCO</name>
<evidence type="ECO:0000256" key="3">
    <source>
        <dbReference type="ARBA" id="ARBA00022824"/>
    </source>
</evidence>
<dbReference type="AlphaFoldDB" id="A0A367YCY7"/>
<dbReference type="PANTHER" id="PTHR31394:SF1">
    <property type="entry name" value="TRANSMEMBRANE PROTEIN 199"/>
    <property type="match status" value="1"/>
</dbReference>
<evidence type="ECO:0000256" key="5">
    <source>
        <dbReference type="ARBA" id="ARBA00023136"/>
    </source>
</evidence>
<keyword evidence="2 6" id="KW-0812">Transmembrane</keyword>
<sequence length="211" mass="24692">MTQFEITPKLKETIGSSSLNSNEKTKLLSDPYISHKELVKFYQTCRPTPSLLQLIQQSKLHTPPFETYKQPKTEEFLKSMEKLRLEAKEQEYRRLINPTPQFSTLYDEKLNEHDPTPQQAAKEVKNQLTTIVNIIISVVSVAYAIWYWTETSWGLPVSYRVLLSVFFGLLVLVAEVVVYMGYINKIEEARTRERKKKEVKKVVRTYNLKQD</sequence>